<feature type="coiled-coil region" evidence="4">
    <location>
        <begin position="470"/>
        <end position="497"/>
    </location>
</feature>
<keyword evidence="3" id="KW-0807">Transducer</keyword>
<keyword evidence="9" id="KW-1185">Reference proteome</keyword>
<feature type="domain" description="HAMP" evidence="7">
    <location>
        <begin position="213"/>
        <end position="265"/>
    </location>
</feature>
<evidence type="ECO:0000256" key="3">
    <source>
        <dbReference type="PROSITE-ProRule" id="PRU00284"/>
    </source>
</evidence>
<feature type="transmembrane region" description="Helical" evidence="5">
    <location>
        <begin position="190"/>
        <end position="211"/>
    </location>
</feature>
<dbReference type="EMBL" id="JBHSAJ010000027">
    <property type="protein sequence ID" value="MFC3935047.1"/>
    <property type="molecule type" value="Genomic_DNA"/>
</dbReference>
<dbReference type="PANTHER" id="PTHR43531">
    <property type="entry name" value="PROTEIN ICFG"/>
    <property type="match status" value="1"/>
</dbReference>
<reference evidence="9" key="1">
    <citation type="journal article" date="2019" name="Int. J. Syst. Evol. Microbiol.">
        <title>The Global Catalogue of Microorganisms (GCM) 10K type strain sequencing project: providing services to taxonomists for standard genome sequencing and annotation.</title>
        <authorList>
            <consortium name="The Broad Institute Genomics Platform"/>
            <consortium name="The Broad Institute Genome Sequencing Center for Infectious Disease"/>
            <person name="Wu L."/>
            <person name="Ma J."/>
        </authorList>
    </citation>
    <scope>NUCLEOTIDE SEQUENCE [LARGE SCALE GENOMIC DNA]</scope>
    <source>
        <strain evidence="9">CCUG 2113</strain>
    </source>
</reference>
<organism evidence="8 9">
    <name type="scientific">Acidovorax facilis</name>
    <dbReference type="NCBI Taxonomy" id="12917"/>
    <lineage>
        <taxon>Bacteria</taxon>
        <taxon>Pseudomonadati</taxon>
        <taxon>Pseudomonadota</taxon>
        <taxon>Betaproteobacteria</taxon>
        <taxon>Burkholderiales</taxon>
        <taxon>Comamonadaceae</taxon>
        <taxon>Acidovorax</taxon>
    </lineage>
</organism>
<dbReference type="PANTHER" id="PTHR43531:SF14">
    <property type="entry name" value="METHYL-ACCEPTING CHEMOTAXIS PROTEIN I-RELATED"/>
    <property type="match status" value="1"/>
</dbReference>
<evidence type="ECO:0000256" key="2">
    <source>
        <dbReference type="ARBA" id="ARBA00029447"/>
    </source>
</evidence>
<evidence type="ECO:0000256" key="4">
    <source>
        <dbReference type="SAM" id="Coils"/>
    </source>
</evidence>
<accession>A0ABV8DA03</accession>
<dbReference type="InterPro" id="IPR003660">
    <property type="entry name" value="HAMP_dom"/>
</dbReference>
<dbReference type="SMART" id="SM00304">
    <property type="entry name" value="HAMP"/>
    <property type="match status" value="1"/>
</dbReference>
<feature type="domain" description="Methyl-accepting transducer" evidence="6">
    <location>
        <begin position="270"/>
        <end position="499"/>
    </location>
</feature>
<dbReference type="RefSeq" id="WP_082437503.1">
    <property type="nucleotide sequence ID" value="NZ_JAMXAX010000014.1"/>
</dbReference>
<feature type="coiled-coil region" evidence="4">
    <location>
        <begin position="289"/>
        <end position="330"/>
    </location>
</feature>
<proteinExistence type="inferred from homology"/>
<dbReference type="InterPro" id="IPR024478">
    <property type="entry name" value="HlyB_4HB_MCP"/>
</dbReference>
<protein>
    <submittedName>
        <fullName evidence="8">Methyl-accepting chemotaxis protein</fullName>
    </submittedName>
</protein>
<dbReference type="InterPro" id="IPR004090">
    <property type="entry name" value="Chemotax_Me-accpt_rcpt"/>
</dbReference>
<evidence type="ECO:0000256" key="5">
    <source>
        <dbReference type="SAM" id="Phobius"/>
    </source>
</evidence>
<dbReference type="InterPro" id="IPR004089">
    <property type="entry name" value="MCPsignal_dom"/>
</dbReference>
<keyword evidence="5" id="KW-1133">Transmembrane helix</keyword>
<dbReference type="PRINTS" id="PR00260">
    <property type="entry name" value="CHEMTRNSDUCR"/>
</dbReference>
<dbReference type="CDD" id="cd11386">
    <property type="entry name" value="MCP_signal"/>
    <property type="match status" value="1"/>
</dbReference>
<evidence type="ECO:0000256" key="1">
    <source>
        <dbReference type="ARBA" id="ARBA00022481"/>
    </source>
</evidence>
<name>A0ABV8DA03_9BURK</name>
<keyword evidence="5" id="KW-0812">Transmembrane</keyword>
<sequence>MNFFRAFGIAKRLHLLSFALISGLTLVALLAWFNLSEVTAQTRKVATESVPHQLRLAAMELNVTRSSLQLRHALLVRTPSDLKATLADVAEKKKLIDTDQLALEKTAVTTTEKTEYAALVQALGTFWQIAGQNIQLIEQGNKEEGFDFLVAKTIPARNVVLEMLSKQKQHQNSLLSESLQEIEVDAKQTLYSLVAAVAAIAAGLMVFSWYVGSVLQRRVSEAQVIAARVRDGDLTGEVIDNANDEFSPLLQALSDMQTSLTQVVSQVRQGSDSVATASAEISAGNSDLSARTENQASALEETAASMEELNSTVRQNAENARQANQLAQNASNVASQGGEVVADVVRTMKDINDSSRKISDIIGVIDGIAFQTNILALNAAVEAARAGEQGRGFAVVASEVRNLASRSADAAREIKVLIGASVERVEAGSALVDRAGQTMSDVVSAIGRVTDIMAEISAASSEQSQGVDQVNEAVTQMDQATQQNAALVEEMAAAASSLNTQAAELVNVVSSFKISPLALEERPALVPAQGALSTSTTYASRPPMAQKAPNQRSATSAIKAAVRSVAMAKSGVAHLPSAKLVTAAPHAEKEWENF</sequence>
<evidence type="ECO:0000259" key="7">
    <source>
        <dbReference type="PROSITE" id="PS50885"/>
    </source>
</evidence>
<dbReference type="SMART" id="SM00283">
    <property type="entry name" value="MA"/>
    <property type="match status" value="1"/>
</dbReference>
<keyword evidence="4" id="KW-0175">Coiled coil</keyword>
<dbReference type="Proteomes" id="UP001595693">
    <property type="component" value="Unassembled WGS sequence"/>
</dbReference>
<dbReference type="InterPro" id="IPR051310">
    <property type="entry name" value="MCP_chemotaxis"/>
</dbReference>
<keyword evidence="5" id="KW-0472">Membrane</keyword>
<evidence type="ECO:0000313" key="9">
    <source>
        <dbReference type="Proteomes" id="UP001595693"/>
    </source>
</evidence>
<evidence type="ECO:0000259" key="6">
    <source>
        <dbReference type="PROSITE" id="PS50111"/>
    </source>
</evidence>
<dbReference type="PROSITE" id="PS50111">
    <property type="entry name" value="CHEMOTAXIS_TRANSDUC_2"/>
    <property type="match status" value="1"/>
</dbReference>
<comment type="similarity">
    <text evidence="2">Belongs to the methyl-accepting chemotaxis (MCP) protein family.</text>
</comment>
<evidence type="ECO:0000313" key="8">
    <source>
        <dbReference type="EMBL" id="MFC3935047.1"/>
    </source>
</evidence>
<comment type="caution">
    <text evidence="8">The sequence shown here is derived from an EMBL/GenBank/DDBJ whole genome shotgun (WGS) entry which is preliminary data.</text>
</comment>
<dbReference type="Gene3D" id="1.10.287.950">
    <property type="entry name" value="Methyl-accepting chemotaxis protein"/>
    <property type="match status" value="1"/>
</dbReference>
<keyword evidence="1" id="KW-0488">Methylation</keyword>
<dbReference type="PROSITE" id="PS50885">
    <property type="entry name" value="HAMP"/>
    <property type="match status" value="1"/>
</dbReference>
<dbReference type="Pfam" id="PF12729">
    <property type="entry name" value="4HB_MCP_1"/>
    <property type="match status" value="1"/>
</dbReference>
<gene>
    <name evidence="8" type="ORF">ACFOW3_10455</name>
</gene>
<dbReference type="SUPFAM" id="SSF58104">
    <property type="entry name" value="Methyl-accepting chemotaxis protein (MCP) signaling domain"/>
    <property type="match status" value="1"/>
</dbReference>
<dbReference type="Pfam" id="PF00015">
    <property type="entry name" value="MCPsignal"/>
    <property type="match status" value="1"/>
</dbReference>